<evidence type="ECO:0000313" key="2">
    <source>
        <dbReference type="Proteomes" id="UP001061958"/>
    </source>
</evidence>
<organism evidence="1 2">
    <name type="scientific">Galdieria partita</name>
    <dbReference type="NCBI Taxonomy" id="83374"/>
    <lineage>
        <taxon>Eukaryota</taxon>
        <taxon>Rhodophyta</taxon>
        <taxon>Bangiophyceae</taxon>
        <taxon>Galdieriales</taxon>
        <taxon>Galdieriaceae</taxon>
        <taxon>Galdieria</taxon>
    </lineage>
</organism>
<dbReference type="Proteomes" id="UP001061958">
    <property type="component" value="Unassembled WGS sequence"/>
</dbReference>
<evidence type="ECO:0000313" key="1">
    <source>
        <dbReference type="EMBL" id="GJQ12819.1"/>
    </source>
</evidence>
<dbReference type="EMBL" id="BQMJ01000037">
    <property type="protein sequence ID" value="GJQ12819.1"/>
    <property type="molecule type" value="Genomic_DNA"/>
</dbReference>
<dbReference type="AlphaFoldDB" id="A0A9C7URB2"/>
<comment type="caution">
    <text evidence="1">The sequence shown here is derived from an EMBL/GenBank/DDBJ whole genome shotgun (WGS) entry which is preliminary data.</text>
</comment>
<protein>
    <submittedName>
        <fullName evidence="1">Uncharacterized protein</fullName>
    </submittedName>
</protein>
<accession>A0A9C7URB2</accession>
<proteinExistence type="predicted"/>
<keyword evidence="2" id="KW-1185">Reference proteome</keyword>
<reference evidence="1" key="2">
    <citation type="submission" date="2022-01" db="EMBL/GenBank/DDBJ databases">
        <authorList>
            <person name="Hirooka S."/>
            <person name="Miyagishima S.Y."/>
        </authorList>
    </citation>
    <scope>NUCLEOTIDE SEQUENCE</scope>
    <source>
        <strain evidence="1">NBRC 102759</strain>
    </source>
</reference>
<dbReference type="OrthoDB" id="10354215at2759"/>
<gene>
    <name evidence="1" type="ORF">GpartN1_g4610.t1</name>
</gene>
<name>A0A9C7URB2_9RHOD</name>
<reference evidence="1" key="1">
    <citation type="journal article" date="2022" name="Proc. Natl. Acad. Sci. U.S.A.">
        <title>Life cycle and functional genomics of the unicellular red alga Galdieria for elucidating algal and plant evolution and industrial use.</title>
        <authorList>
            <person name="Hirooka S."/>
            <person name="Itabashi T."/>
            <person name="Ichinose T.M."/>
            <person name="Onuma R."/>
            <person name="Fujiwara T."/>
            <person name="Yamashita S."/>
            <person name="Jong L.W."/>
            <person name="Tomita R."/>
            <person name="Iwane A.H."/>
            <person name="Miyagishima S.Y."/>
        </authorList>
    </citation>
    <scope>NUCLEOTIDE SEQUENCE</scope>
    <source>
        <strain evidence="1">NBRC 102759</strain>
    </source>
</reference>
<sequence length="576" mass="67301">MEQEETKTSHRKVDERDLLETTFLEPDLTKHETIFEILPDGTKVFESSLTEENIEERTSGEGQPLPSKYGLDDVRVRLESASFLLSQLHFILSQLEQSQLLEVTATAEAERTISSPSAKRPEKAFMKQASLMKLANYLEERHKKLSTVVKKQQEKLRQFVRLRQQCTGIRIFTSGLRIQGSVAIDDNWYNLNLEDPEERFIEKHDVFECSIATGPGEWLGFVKFPSHLYKERENDDKKQEKRLLMAISRARFFAFQRRAFRYLVNACKECCYILYYHHNRVHMQVDPRLQFVFGLIRLEELNQVPDSPVNRKWEALSYWLCEWSLFTSSNVFKSFDQLMKVENKKDFSLGMNKVLNLLSALEETEEFEVTADKLASHFDLELEWLYGKELQQVEVKFTARKSDGKGPQVLLGTALLCSSCSVWFTPAFRVYCRGALEVLQVSSSYHWSWILRDEDYPPSFECPVSQLSSIIILLLCGRLLHSLELIARCHKCVFEVDRQGLALAVRGRRTFVTLWLEVIPFSKIHGDTEEIHVEAYFNGERLNFMGTYKSDLFSWFRSQLYRLDSEDKRIFLENEK</sequence>